<name>A0ACD3AW27_9AGAR</name>
<protein>
    <submittedName>
        <fullName evidence="1">Uncharacterized protein</fullName>
    </submittedName>
</protein>
<sequence>MPWHAGTFTLTLQDVERYLLDKEITELDEKLQILRAKRNRLSPISSLPPELLTRIFSFVQRQTYWDAYEWTAVTHVCQDWRIHALGTATLWRRIVHDSSYPRPRNGSQPAALTILQRSGKCKLDVDVYQSYTLPRDLTLLFTILAELPRIKTLRLSLRPESYCMDSPELQKLALILCNPAPVLEEFRFSSLILTSGEEGMHRLGFDNDLVWFNGVSPQLRSIILSFSPSDLVGLHGQNLTNLELRNTGQSRVSFSALLDLLSEAKGLKTISLDHAFSFEGGTPIQPISSRVSLGALSSSDLSFDLPELVYFLTTIAVPSTSQTTLRITSIGELHELLEALSDHFLDAMRPVSSMTYCLEDGSRLDLELRAAFPTHSSEPYISILFPLDTHAPLSGLNALPLSQMHTLLLARHDDNIELPEALEVFGWCRALDHLTNLALEDAFVDLFINFAQENIDIFPALETFAACLSHGEESYRIGVLDSLYQIFERRASFHKPMKLRKLLLANLGAYGASSPIDEKINKFRGLVSEMQVGEENIW</sequence>
<dbReference type="Proteomes" id="UP000308600">
    <property type="component" value="Unassembled WGS sequence"/>
</dbReference>
<gene>
    <name evidence="1" type="ORF">BDN72DRAFT_839407</name>
</gene>
<evidence type="ECO:0000313" key="1">
    <source>
        <dbReference type="EMBL" id="TFK70208.1"/>
    </source>
</evidence>
<proteinExistence type="predicted"/>
<accession>A0ACD3AW27</accession>
<keyword evidence="2" id="KW-1185">Reference proteome</keyword>
<dbReference type="EMBL" id="ML208317">
    <property type="protein sequence ID" value="TFK70208.1"/>
    <property type="molecule type" value="Genomic_DNA"/>
</dbReference>
<reference evidence="1 2" key="1">
    <citation type="journal article" date="2019" name="Nat. Ecol. Evol.">
        <title>Megaphylogeny resolves global patterns of mushroom evolution.</title>
        <authorList>
            <person name="Varga T."/>
            <person name="Krizsan K."/>
            <person name="Foldi C."/>
            <person name="Dima B."/>
            <person name="Sanchez-Garcia M."/>
            <person name="Sanchez-Ramirez S."/>
            <person name="Szollosi G.J."/>
            <person name="Szarkandi J.G."/>
            <person name="Papp V."/>
            <person name="Albert L."/>
            <person name="Andreopoulos W."/>
            <person name="Angelini C."/>
            <person name="Antonin V."/>
            <person name="Barry K.W."/>
            <person name="Bougher N.L."/>
            <person name="Buchanan P."/>
            <person name="Buyck B."/>
            <person name="Bense V."/>
            <person name="Catcheside P."/>
            <person name="Chovatia M."/>
            <person name="Cooper J."/>
            <person name="Damon W."/>
            <person name="Desjardin D."/>
            <person name="Finy P."/>
            <person name="Geml J."/>
            <person name="Haridas S."/>
            <person name="Hughes K."/>
            <person name="Justo A."/>
            <person name="Karasinski D."/>
            <person name="Kautmanova I."/>
            <person name="Kiss B."/>
            <person name="Kocsube S."/>
            <person name="Kotiranta H."/>
            <person name="LaButti K.M."/>
            <person name="Lechner B.E."/>
            <person name="Liimatainen K."/>
            <person name="Lipzen A."/>
            <person name="Lukacs Z."/>
            <person name="Mihaltcheva S."/>
            <person name="Morgado L.N."/>
            <person name="Niskanen T."/>
            <person name="Noordeloos M.E."/>
            <person name="Ohm R.A."/>
            <person name="Ortiz-Santana B."/>
            <person name="Ovrebo C."/>
            <person name="Racz N."/>
            <person name="Riley R."/>
            <person name="Savchenko A."/>
            <person name="Shiryaev A."/>
            <person name="Soop K."/>
            <person name="Spirin V."/>
            <person name="Szebenyi C."/>
            <person name="Tomsovsky M."/>
            <person name="Tulloss R.E."/>
            <person name="Uehling J."/>
            <person name="Grigoriev I.V."/>
            <person name="Vagvolgyi C."/>
            <person name="Papp T."/>
            <person name="Martin F.M."/>
            <person name="Miettinen O."/>
            <person name="Hibbett D.S."/>
            <person name="Nagy L.G."/>
        </authorList>
    </citation>
    <scope>NUCLEOTIDE SEQUENCE [LARGE SCALE GENOMIC DNA]</scope>
    <source>
        <strain evidence="1 2">NL-1719</strain>
    </source>
</reference>
<evidence type="ECO:0000313" key="2">
    <source>
        <dbReference type="Proteomes" id="UP000308600"/>
    </source>
</evidence>
<organism evidence="1 2">
    <name type="scientific">Pluteus cervinus</name>
    <dbReference type="NCBI Taxonomy" id="181527"/>
    <lineage>
        <taxon>Eukaryota</taxon>
        <taxon>Fungi</taxon>
        <taxon>Dikarya</taxon>
        <taxon>Basidiomycota</taxon>
        <taxon>Agaricomycotina</taxon>
        <taxon>Agaricomycetes</taxon>
        <taxon>Agaricomycetidae</taxon>
        <taxon>Agaricales</taxon>
        <taxon>Pluteineae</taxon>
        <taxon>Pluteaceae</taxon>
        <taxon>Pluteus</taxon>
    </lineage>
</organism>